<dbReference type="Gene3D" id="1.25.40.10">
    <property type="entry name" value="Tetratricopeptide repeat domain"/>
    <property type="match status" value="6"/>
</dbReference>
<keyword evidence="2" id="KW-0802">TPR repeat</keyword>
<sequence length="717" mass="82710">MKSDEFSSFFIFYSSFFAFRSPYNGRKVLFLFCDNTTCFNYKELMIKKILFGFWLFPAFLSAQINTERVMMIARNALYFEDYVLSIQYFNQVINAKPYLYEPYFYRGLAKINLDDFQGAEDDCDAAIQRNPFVVGAYQIRGLARIRQGKYEEAIEDYKKALEYAPENLTLWHNLTLCHIQQGAYEEVEDDISSILTISPKYTRAYLMRGEVSLRQNDTIRALHNFDIAVEMDRYDPDTWGLRAIVKLQQANYAEAEADLDNALRLNARNAGNYINRALARFHQNNLRGAMSDYDMALDIDPYNFIGHYNRGLLRAQVGDDNRAIEDFDFVIDMEPDNMLALFNRGLLRAQTGDLRGAISDYSIVVDTYPNFTTGYHYRAEAMRKLGDRKGAEADEFKMLKMELDRRNGTPVNNLTAENTEAEDDSKTRKKSDKNVNNFRKIVIADDSEAEQRYTSDYRGKVQDKNVSVKIEPMYTLTYYEKMSDIKRTVHYHKYIDDLNRSGLFPQRLQITNTESPLTEEQVNAHFTLIDTHTSAIVNDPDNAVKRFSRAMDFYLVQDFSGCIEDLTQAIASDDSFYPAYFMRALVRCKQLEYQKAEGAEAAISGNILDKKRETNSMDYDLVKTDLDKVIALAPDFVYAYYNRGNLSSMLNDYRTAIADYDTAIKLNKDFAEAYFNRGLTHVFLGNNKKGIADLSKAGELGIISAYNIIKRFTEVPE</sequence>
<dbReference type="SMART" id="SM00028">
    <property type="entry name" value="TPR"/>
    <property type="match status" value="11"/>
</dbReference>
<dbReference type="PANTHER" id="PTHR44858">
    <property type="entry name" value="TETRATRICOPEPTIDE REPEAT PROTEIN 6"/>
    <property type="match status" value="1"/>
</dbReference>
<evidence type="ECO:0000256" key="2">
    <source>
        <dbReference type="ARBA" id="ARBA00022803"/>
    </source>
</evidence>
<proteinExistence type="predicted"/>
<feature type="compositionally biased region" description="Polar residues" evidence="3">
    <location>
        <begin position="409"/>
        <end position="418"/>
    </location>
</feature>
<name>A0A5J4RKY0_9ZZZZ</name>
<dbReference type="PANTHER" id="PTHR44858:SF1">
    <property type="entry name" value="UDP-N-ACETYLGLUCOSAMINE--PEPTIDE N-ACETYLGLUCOSAMINYLTRANSFERASE SPINDLY-RELATED"/>
    <property type="match status" value="1"/>
</dbReference>
<comment type="caution">
    <text evidence="4">The sequence shown here is derived from an EMBL/GenBank/DDBJ whole genome shotgun (WGS) entry which is preliminary data.</text>
</comment>
<protein>
    <submittedName>
        <fullName evidence="4">Lipopolysaccharide assembly protein B</fullName>
    </submittedName>
</protein>
<reference evidence="4" key="1">
    <citation type="submission" date="2019-03" db="EMBL/GenBank/DDBJ databases">
        <title>Single cell metagenomics reveals metabolic interactions within the superorganism composed of flagellate Streblomastix strix and complex community of Bacteroidetes bacteria on its surface.</title>
        <authorList>
            <person name="Treitli S.C."/>
            <person name="Kolisko M."/>
            <person name="Husnik F."/>
            <person name="Keeling P."/>
            <person name="Hampl V."/>
        </authorList>
    </citation>
    <scope>NUCLEOTIDE SEQUENCE</scope>
    <source>
        <strain evidence="4">STM</strain>
    </source>
</reference>
<accession>A0A5J4RKY0</accession>
<evidence type="ECO:0000256" key="3">
    <source>
        <dbReference type="SAM" id="MobiDB-lite"/>
    </source>
</evidence>
<dbReference type="AlphaFoldDB" id="A0A5J4RKY0"/>
<dbReference type="SUPFAM" id="SSF48452">
    <property type="entry name" value="TPR-like"/>
    <property type="match status" value="4"/>
</dbReference>
<dbReference type="PROSITE" id="PS50005">
    <property type="entry name" value="TPR"/>
    <property type="match status" value="4"/>
</dbReference>
<dbReference type="InterPro" id="IPR011990">
    <property type="entry name" value="TPR-like_helical_dom_sf"/>
</dbReference>
<dbReference type="GO" id="GO:0046813">
    <property type="term" value="P:receptor-mediated virion attachment to host cell"/>
    <property type="evidence" value="ECO:0007669"/>
    <property type="project" value="TreeGrafter"/>
</dbReference>
<organism evidence="4">
    <name type="scientific">termite gut metagenome</name>
    <dbReference type="NCBI Taxonomy" id="433724"/>
    <lineage>
        <taxon>unclassified sequences</taxon>
        <taxon>metagenomes</taxon>
        <taxon>organismal metagenomes</taxon>
    </lineage>
</organism>
<dbReference type="EMBL" id="SNRY01001110">
    <property type="protein sequence ID" value="KAA6333471.1"/>
    <property type="molecule type" value="Genomic_DNA"/>
</dbReference>
<dbReference type="PROSITE" id="PS50293">
    <property type="entry name" value="TPR_REGION"/>
    <property type="match status" value="1"/>
</dbReference>
<feature type="region of interest" description="Disordered" evidence="3">
    <location>
        <begin position="407"/>
        <end position="432"/>
    </location>
</feature>
<dbReference type="GO" id="GO:0009279">
    <property type="term" value="C:cell outer membrane"/>
    <property type="evidence" value="ECO:0007669"/>
    <property type="project" value="TreeGrafter"/>
</dbReference>
<dbReference type="Pfam" id="PF13414">
    <property type="entry name" value="TPR_11"/>
    <property type="match status" value="2"/>
</dbReference>
<dbReference type="Pfam" id="PF13432">
    <property type="entry name" value="TPR_16"/>
    <property type="match status" value="2"/>
</dbReference>
<evidence type="ECO:0000313" key="4">
    <source>
        <dbReference type="EMBL" id="KAA6333471.1"/>
    </source>
</evidence>
<keyword evidence="1" id="KW-0677">Repeat</keyword>
<gene>
    <name evidence="4" type="ORF">EZS27_018118</name>
</gene>
<dbReference type="InterPro" id="IPR019734">
    <property type="entry name" value="TPR_rpt"/>
</dbReference>
<dbReference type="InterPro" id="IPR050498">
    <property type="entry name" value="Ycf3"/>
</dbReference>
<evidence type="ECO:0000256" key="1">
    <source>
        <dbReference type="ARBA" id="ARBA00022737"/>
    </source>
</evidence>